<name>A0ACC6A529_9BACI</name>
<keyword evidence="2" id="KW-1185">Reference proteome</keyword>
<protein>
    <submittedName>
        <fullName evidence="1">MFS transporter</fullName>
    </submittedName>
</protein>
<sequence>MKGKLGNIHPIGMTIIIGTLFARFATSMSIPFLAIYLTHAKGISAGVTGAIIGTSALVGVFASFIGGNLSDRYGRKKIMLSSILVWILVFIGFGFAEHVAAFFLLNALNGMCRSFFEPTSRALLSDLTKPEQRLMVFNLRYGAINVGVAIGPLVGLQVGSAESTTPFFIAAIMYVLYTIILVLQFRRYRIGEEKTVEREQVTFMDSLRIIRKDIVFLVALIGIIISTAGYAQFSSTLSQYFANSHLFENGVKLFSYALTLNAITVVIVQYPLIQVCKKYTPLVSIMIGTLFVSAGLCGFGFAELMWAVFACTIIFTIGEVLMFSMTDVFIDQIAVSNLKGTYFGAMGFSGIGAVIGPWFGGFLLDYYGYHSGSVIFVTLATFSMLAFPFLLLTRSLLRKRTMEGKIESTNVM</sequence>
<comment type="caution">
    <text evidence="1">The sequence shown here is derived from an EMBL/GenBank/DDBJ whole genome shotgun (WGS) entry which is preliminary data.</text>
</comment>
<dbReference type="Proteomes" id="UP001202289">
    <property type="component" value="Unassembled WGS sequence"/>
</dbReference>
<accession>A0ACC6A529</accession>
<reference evidence="1" key="1">
    <citation type="submission" date="2022-05" db="EMBL/GenBank/DDBJ databases">
        <title>Comparative Genomics of Spacecraft Associated Microbes.</title>
        <authorList>
            <person name="Tran M.T."/>
            <person name="Wright A."/>
            <person name="Seuylemezian A."/>
            <person name="Eisen J."/>
            <person name="Coil D."/>
        </authorList>
    </citation>
    <scope>NUCLEOTIDE SEQUENCE</scope>
    <source>
        <strain evidence="1">FAIRING 10M-2.2</strain>
    </source>
</reference>
<evidence type="ECO:0000313" key="1">
    <source>
        <dbReference type="EMBL" id="MCM3734972.1"/>
    </source>
</evidence>
<gene>
    <name evidence="1" type="ORF">M3215_03860</name>
</gene>
<evidence type="ECO:0000313" key="2">
    <source>
        <dbReference type="Proteomes" id="UP001202289"/>
    </source>
</evidence>
<organism evidence="1 2">
    <name type="scientific">Bacillus cytotoxicus</name>
    <dbReference type="NCBI Taxonomy" id="580165"/>
    <lineage>
        <taxon>Bacteria</taxon>
        <taxon>Bacillati</taxon>
        <taxon>Bacillota</taxon>
        <taxon>Bacilli</taxon>
        <taxon>Bacillales</taxon>
        <taxon>Bacillaceae</taxon>
        <taxon>Bacillus</taxon>
        <taxon>Bacillus cereus group</taxon>
    </lineage>
</organism>
<dbReference type="EMBL" id="JAMBOP010000003">
    <property type="protein sequence ID" value="MCM3734972.1"/>
    <property type="molecule type" value="Genomic_DNA"/>
</dbReference>
<proteinExistence type="predicted"/>